<dbReference type="GO" id="GO:0008726">
    <property type="term" value="F:alkanesulfonate monooxygenase activity"/>
    <property type="evidence" value="ECO:0007669"/>
    <property type="project" value="TreeGrafter"/>
</dbReference>
<keyword evidence="4" id="KW-0503">Monooxygenase</keyword>
<dbReference type="EMBL" id="CP001958">
    <property type="protein sequence ID" value="ADG98659.1"/>
    <property type="molecule type" value="Genomic_DNA"/>
</dbReference>
<dbReference type="eggNOG" id="COG2141">
    <property type="taxonomic scope" value="Bacteria"/>
</dbReference>
<reference evidence="6 7" key="1">
    <citation type="journal article" date="2010" name="Stand. Genomic Sci.">
        <title>Complete genome sequence of Segniliparus rotundus type strain (CDC 1076).</title>
        <authorList>
            <person name="Sikorski J."/>
            <person name="Lapidus A."/>
            <person name="Copeland A."/>
            <person name="Misra M."/>
            <person name="Glavina Del Rio T."/>
            <person name="Nolan M."/>
            <person name="Lucas S."/>
            <person name="Chen F."/>
            <person name="Tice H."/>
            <person name="Cheng J.F."/>
            <person name="Jando M."/>
            <person name="Schneider S."/>
            <person name="Bruce D."/>
            <person name="Goodwin L."/>
            <person name="Pitluck S."/>
            <person name="Liolios K."/>
            <person name="Mikhailova N."/>
            <person name="Pati A."/>
            <person name="Ivanova N."/>
            <person name="Mavromatis K."/>
            <person name="Chen A."/>
            <person name="Palaniappan K."/>
            <person name="Chertkov O."/>
            <person name="Land M."/>
            <person name="Hauser L."/>
            <person name="Chang Y.J."/>
            <person name="Jeffries C.D."/>
            <person name="Brettin T."/>
            <person name="Detter J.C."/>
            <person name="Han C."/>
            <person name="Rohde M."/>
            <person name="Goker M."/>
            <person name="Bristow J."/>
            <person name="Eisen J.A."/>
            <person name="Markowitz V."/>
            <person name="Hugenholtz P."/>
            <person name="Kyrpides N.C."/>
            <person name="Klenk H.P."/>
        </authorList>
    </citation>
    <scope>NUCLEOTIDE SEQUENCE [LARGE SCALE GENOMIC DNA]</scope>
    <source>
        <strain evidence="7">ATCC BAA-972 / CDC 1076 / CIP 108378 / DSM 44985 / JCM 13578</strain>
    </source>
</reference>
<evidence type="ECO:0000256" key="1">
    <source>
        <dbReference type="ARBA" id="ARBA00022630"/>
    </source>
</evidence>
<dbReference type="HOGENOM" id="CLU_027853_6_4_11"/>
<accession>D6Z9Y9</accession>
<dbReference type="Proteomes" id="UP000002247">
    <property type="component" value="Chromosome"/>
</dbReference>
<dbReference type="STRING" id="640132.Srot_2208"/>
<dbReference type="InterPro" id="IPR022480">
    <property type="entry name" value="F420_MSMEG2906"/>
</dbReference>
<dbReference type="SUPFAM" id="SSF51679">
    <property type="entry name" value="Bacterial luciferase-like"/>
    <property type="match status" value="1"/>
</dbReference>
<evidence type="ECO:0000256" key="2">
    <source>
        <dbReference type="ARBA" id="ARBA00022643"/>
    </source>
</evidence>
<dbReference type="InterPro" id="IPR036661">
    <property type="entry name" value="Luciferase-like_sf"/>
</dbReference>
<dbReference type="Gene3D" id="3.20.20.30">
    <property type="entry name" value="Luciferase-like domain"/>
    <property type="match status" value="1"/>
</dbReference>
<evidence type="ECO:0000256" key="3">
    <source>
        <dbReference type="ARBA" id="ARBA00023002"/>
    </source>
</evidence>
<dbReference type="KEGG" id="srt:Srot_2208"/>
<evidence type="ECO:0000313" key="6">
    <source>
        <dbReference type="EMBL" id="ADG98659.1"/>
    </source>
</evidence>
<dbReference type="NCBIfam" id="TIGR03856">
    <property type="entry name" value="F420_MSMEG_2906"/>
    <property type="match status" value="1"/>
</dbReference>
<keyword evidence="2" id="KW-0288">FMN</keyword>
<sequence length="291" mass="31620">MNRQIRIGVQLQQQHARDYSAIRDAVSRAEDIGADIVFNWDHFFPLHGGEFPSHGGEPDGGDQTAPRWQDGTHFGDGWTLLAAWAEQTSRVQLGVLVTCLGYRNPDLLADMARTVDHTSGGRVILGVGAGWAEKDYAEYGYEFGTAGSRLDRFADGLERVKARLGKLNPPPLGGGLPILIGGSGERKTLREVAKHADIWHSFLPLPEFLRKNAVLAEHGAQVGRDVSQIERSMNWPGSGSTIITAVDPARAPRVADALLSAGVTLFTVGASGPDYDFTTLREAIRWRDANA</sequence>
<feature type="domain" description="Luciferase-like" evidence="5">
    <location>
        <begin position="12"/>
        <end position="259"/>
    </location>
</feature>
<dbReference type="PANTHER" id="PTHR42847">
    <property type="entry name" value="ALKANESULFONATE MONOOXYGENASE"/>
    <property type="match status" value="1"/>
</dbReference>
<evidence type="ECO:0000313" key="7">
    <source>
        <dbReference type="Proteomes" id="UP000002247"/>
    </source>
</evidence>
<dbReference type="GO" id="GO:0046306">
    <property type="term" value="P:alkanesulfonate catabolic process"/>
    <property type="evidence" value="ECO:0007669"/>
    <property type="project" value="TreeGrafter"/>
</dbReference>
<proteinExistence type="predicted"/>
<dbReference type="InterPro" id="IPR050172">
    <property type="entry name" value="SsuD_RutA_monooxygenase"/>
</dbReference>
<protein>
    <recommendedName>
        <fullName evidence="5">Luciferase-like domain-containing protein</fullName>
    </recommendedName>
</protein>
<evidence type="ECO:0000259" key="5">
    <source>
        <dbReference type="Pfam" id="PF00296"/>
    </source>
</evidence>
<keyword evidence="1" id="KW-0285">Flavoprotein</keyword>
<evidence type="ECO:0000256" key="4">
    <source>
        <dbReference type="ARBA" id="ARBA00023033"/>
    </source>
</evidence>
<dbReference type="AlphaFoldDB" id="D6Z9Y9"/>
<dbReference type="InterPro" id="IPR011251">
    <property type="entry name" value="Luciferase-like_dom"/>
</dbReference>
<keyword evidence="7" id="KW-1185">Reference proteome</keyword>
<gene>
    <name evidence="6" type="ordered locus">Srot_2208</name>
</gene>
<keyword evidence="3" id="KW-0560">Oxidoreductase</keyword>
<dbReference type="Pfam" id="PF00296">
    <property type="entry name" value="Bac_luciferase"/>
    <property type="match status" value="1"/>
</dbReference>
<dbReference type="OrthoDB" id="4029802at2"/>
<dbReference type="PANTHER" id="PTHR42847:SF8">
    <property type="entry name" value="CONSERVED PROTEIN"/>
    <property type="match status" value="1"/>
</dbReference>
<name>D6Z9Y9_SEGRD</name>
<dbReference type="RefSeq" id="WP_013139109.1">
    <property type="nucleotide sequence ID" value="NC_014168.1"/>
</dbReference>
<organism evidence="6 7">
    <name type="scientific">Segniliparus rotundus (strain ATCC BAA-972 / CDC 1076 / CIP 108378 / DSM 44985 / JCM 13578)</name>
    <dbReference type="NCBI Taxonomy" id="640132"/>
    <lineage>
        <taxon>Bacteria</taxon>
        <taxon>Bacillati</taxon>
        <taxon>Actinomycetota</taxon>
        <taxon>Actinomycetes</taxon>
        <taxon>Mycobacteriales</taxon>
        <taxon>Segniliparaceae</taxon>
        <taxon>Segniliparus</taxon>
    </lineage>
</organism>